<feature type="transmembrane region" description="Helical" evidence="1">
    <location>
        <begin position="160"/>
        <end position="179"/>
    </location>
</feature>
<keyword evidence="1" id="KW-0472">Membrane</keyword>
<protein>
    <submittedName>
        <fullName evidence="2">DNAJA2</fullName>
    </submittedName>
</protein>
<dbReference type="EMBL" id="CAJPWZ010001819">
    <property type="protein sequence ID" value="CAG2224795.1"/>
    <property type="molecule type" value="Genomic_DNA"/>
</dbReference>
<dbReference type="SUPFAM" id="SSF46565">
    <property type="entry name" value="Chaperone J-domain"/>
    <property type="match status" value="1"/>
</dbReference>
<dbReference type="AlphaFoldDB" id="A0A8S3T6Z9"/>
<accession>A0A8S3T6Z9</accession>
<dbReference type="InterPro" id="IPR001623">
    <property type="entry name" value="DnaJ_domain"/>
</dbReference>
<proteinExistence type="predicted"/>
<evidence type="ECO:0000256" key="1">
    <source>
        <dbReference type="SAM" id="Phobius"/>
    </source>
</evidence>
<name>A0A8S3T6Z9_MYTED</name>
<organism evidence="2 3">
    <name type="scientific">Mytilus edulis</name>
    <name type="common">Blue mussel</name>
    <dbReference type="NCBI Taxonomy" id="6550"/>
    <lineage>
        <taxon>Eukaryota</taxon>
        <taxon>Metazoa</taxon>
        <taxon>Spiralia</taxon>
        <taxon>Lophotrochozoa</taxon>
        <taxon>Mollusca</taxon>
        <taxon>Bivalvia</taxon>
        <taxon>Autobranchia</taxon>
        <taxon>Pteriomorphia</taxon>
        <taxon>Mytilida</taxon>
        <taxon>Mytiloidea</taxon>
        <taxon>Mytilidae</taxon>
        <taxon>Mytilinae</taxon>
        <taxon>Mytilus</taxon>
    </lineage>
</organism>
<dbReference type="InterPro" id="IPR036869">
    <property type="entry name" value="J_dom_sf"/>
</dbReference>
<keyword evidence="3" id="KW-1185">Reference proteome</keyword>
<evidence type="ECO:0000313" key="3">
    <source>
        <dbReference type="Proteomes" id="UP000683360"/>
    </source>
</evidence>
<comment type="caution">
    <text evidence="2">The sequence shown here is derived from an EMBL/GenBank/DDBJ whole genome shotgun (WGS) entry which is preliminary data.</text>
</comment>
<keyword evidence="1" id="KW-1133">Transmembrane helix</keyword>
<dbReference type="Proteomes" id="UP000683360">
    <property type="component" value="Unassembled WGS sequence"/>
</dbReference>
<dbReference type="Gene3D" id="1.10.287.110">
    <property type="entry name" value="DnaJ domain"/>
    <property type="match status" value="1"/>
</dbReference>
<keyword evidence="1" id="KW-0812">Transmembrane</keyword>
<sequence length="260" mass="26959">MKTSLLRNGIKDIRTSAAVGAVTDGIISLVVSGDTAIREYFNRKSTLNDCAFHIFKETVVGVAKGGTIGAIVCGPEVAGQIAVNTGFSSVGSVLKSGGKMVGPALMVGMVGYSACNILKLYNDGKITSADADKGLLQLTMSSLLSTGGMIAAGALVGGPIGIAIGAGITIAVTIGDYYLGDKISSLIIKDDHKGTIVLLKKHEDAMLDAVVTAAYKLLDLTKHATEDELKQNIKAARLKYHPDKGGERDTQCSRGGNQCN</sequence>
<dbReference type="CDD" id="cd06257">
    <property type="entry name" value="DnaJ"/>
    <property type="match status" value="1"/>
</dbReference>
<dbReference type="OrthoDB" id="66964at2759"/>
<evidence type="ECO:0000313" key="2">
    <source>
        <dbReference type="EMBL" id="CAG2224795.1"/>
    </source>
</evidence>
<gene>
    <name evidence="2" type="ORF">MEDL_37976</name>
</gene>
<reference evidence="2" key="1">
    <citation type="submission" date="2021-03" db="EMBL/GenBank/DDBJ databases">
        <authorList>
            <person name="Bekaert M."/>
        </authorList>
    </citation>
    <scope>NUCLEOTIDE SEQUENCE</scope>
</reference>